<feature type="coiled-coil region" evidence="1">
    <location>
        <begin position="31"/>
        <end position="91"/>
    </location>
</feature>
<evidence type="ECO:0000256" key="1">
    <source>
        <dbReference type="SAM" id="Coils"/>
    </source>
</evidence>
<sequence>MNPTVTDGDHHESLYSKVGPDAAESLSRMHAEYAEQQKAALRKQVEDSSRAEAQRLASQFQSIRELEQEMLAREQNAIANEEQLRLSLEDRAFLKRETGRLNAQRDQIRTDRMLSTQTRHNIDRTYEEEHASTAESLLMAREQHRLEQLRSMHATATRHDLTATRGSDSLMASAPGSGYSPSSSVVEPEPRKERLVMTIDVGNGGTDTIRIFEGDDARDVAGAFVSKHNLPESIVAPLADNITSNLEALDRKKRHKKKRKEKKTVVACAPASCRAASPRALESSLTLCLENETCCADVLYDVARLSGASAACANGISPSFLGDLCNTCLIAAKALVQEPHNWDVVTWVLDLLEWLVQRHCRAVGDSHGDNPLHCGQYLLESGLVDCLGAVLEAVDVELAYVNGPEPALSILDDCGITTGAESTQAECVERSETECLCSPIVARKAGLLASLESVASKLKQSTCPETQLESDLALEMKSLQHKLKAFVSAAGSATKEREKRGAVACKGSVPKDPALPAVRQQLTLVAGTCFKLVRSIVAGPAISKGTLRPHFMPLLQRLLPTPKHILTAKASRQETFNHQKAFTLSLLRYVIEKDSLTSVSTLVGGSSPLTRTLYRVLAEASYVLRVVAAKGEFQEFLH</sequence>
<dbReference type="PANTHER" id="PTHR35381">
    <property type="entry name" value="EF-HAND DOMAIN-CONTAINING PROTEIN"/>
    <property type="match status" value="1"/>
</dbReference>
<gene>
    <name evidence="3" type="ORF">KIPB_003219</name>
</gene>
<evidence type="ECO:0000313" key="4">
    <source>
        <dbReference type="Proteomes" id="UP000265618"/>
    </source>
</evidence>
<organism evidence="3 4">
    <name type="scientific">Kipferlia bialata</name>
    <dbReference type="NCBI Taxonomy" id="797122"/>
    <lineage>
        <taxon>Eukaryota</taxon>
        <taxon>Metamonada</taxon>
        <taxon>Carpediemonas-like organisms</taxon>
        <taxon>Kipferlia</taxon>
    </lineage>
</organism>
<evidence type="ECO:0000313" key="3">
    <source>
        <dbReference type="EMBL" id="GIQ82134.1"/>
    </source>
</evidence>
<keyword evidence="1" id="KW-0175">Coiled coil</keyword>
<feature type="region of interest" description="Disordered" evidence="2">
    <location>
        <begin position="156"/>
        <end position="190"/>
    </location>
</feature>
<proteinExistence type="predicted"/>
<feature type="compositionally biased region" description="Low complexity" evidence="2">
    <location>
        <begin position="172"/>
        <end position="187"/>
    </location>
</feature>
<dbReference type="AlphaFoldDB" id="A0A9K3CRV5"/>
<reference evidence="3 4" key="1">
    <citation type="journal article" date="2018" name="PLoS ONE">
        <title>The draft genome of Kipferlia bialata reveals reductive genome evolution in fornicate parasites.</title>
        <authorList>
            <person name="Tanifuji G."/>
            <person name="Takabayashi S."/>
            <person name="Kume K."/>
            <person name="Takagi M."/>
            <person name="Nakayama T."/>
            <person name="Kamikawa R."/>
            <person name="Inagaki Y."/>
            <person name="Hashimoto T."/>
        </authorList>
    </citation>
    <scope>NUCLEOTIDE SEQUENCE [LARGE SCALE GENOMIC DNA]</scope>
    <source>
        <strain evidence="3">NY0173</strain>
    </source>
</reference>
<evidence type="ECO:0000256" key="2">
    <source>
        <dbReference type="SAM" id="MobiDB-lite"/>
    </source>
</evidence>
<dbReference type="OrthoDB" id="313506at2759"/>
<dbReference type="EMBL" id="BDIP01000601">
    <property type="protein sequence ID" value="GIQ82134.1"/>
    <property type="molecule type" value="Genomic_DNA"/>
</dbReference>
<name>A0A9K3CRV5_9EUKA</name>
<keyword evidence="4" id="KW-1185">Reference proteome</keyword>
<dbReference type="Proteomes" id="UP000265618">
    <property type="component" value="Unassembled WGS sequence"/>
</dbReference>
<feature type="region of interest" description="Disordered" evidence="2">
    <location>
        <begin position="1"/>
        <end position="23"/>
    </location>
</feature>
<dbReference type="PANTHER" id="PTHR35381:SF1">
    <property type="entry name" value="EF-HAND DOMAIN-CONTAINING PROTEIN"/>
    <property type="match status" value="1"/>
</dbReference>
<protein>
    <submittedName>
        <fullName evidence="3">Uncharacterized protein</fullName>
    </submittedName>
</protein>
<accession>A0A9K3CRV5</accession>
<comment type="caution">
    <text evidence="3">The sequence shown here is derived from an EMBL/GenBank/DDBJ whole genome shotgun (WGS) entry which is preliminary data.</text>
</comment>